<proteinExistence type="predicted"/>
<reference evidence="2 3" key="1">
    <citation type="journal article" date="2014" name="Antonie Van Leeuwenhoek">
        <title>Hyphomonas beringensis sp. nov. and Hyphomonas chukchiensis sp. nov., isolated from surface seawater of the Bering Sea and Chukchi Sea.</title>
        <authorList>
            <person name="Li C."/>
            <person name="Lai Q."/>
            <person name="Li G."/>
            <person name="Dong C."/>
            <person name="Wang J."/>
            <person name="Liao Y."/>
            <person name="Shao Z."/>
        </authorList>
    </citation>
    <scope>NUCLEOTIDE SEQUENCE [LARGE SCALE GENOMIC DNA]</scope>
    <source>
        <strain evidence="2 3">25B14_1</strain>
    </source>
</reference>
<evidence type="ECO:0000313" key="3">
    <source>
        <dbReference type="Proteomes" id="UP000027037"/>
    </source>
</evidence>
<feature type="signal peptide" evidence="1">
    <location>
        <begin position="1"/>
        <end position="22"/>
    </location>
</feature>
<organism evidence="2 3">
    <name type="scientific">Hyphomonas beringensis</name>
    <dbReference type="NCBI Taxonomy" id="1280946"/>
    <lineage>
        <taxon>Bacteria</taxon>
        <taxon>Pseudomonadati</taxon>
        <taxon>Pseudomonadota</taxon>
        <taxon>Alphaproteobacteria</taxon>
        <taxon>Hyphomonadales</taxon>
        <taxon>Hyphomonadaceae</taxon>
        <taxon>Hyphomonas</taxon>
    </lineage>
</organism>
<evidence type="ECO:0008006" key="4">
    <source>
        <dbReference type="Google" id="ProtNLM"/>
    </source>
</evidence>
<keyword evidence="3" id="KW-1185">Reference proteome</keyword>
<gene>
    <name evidence="2" type="ORF">HY29_18035</name>
</gene>
<dbReference type="OrthoDB" id="7433002at2"/>
<dbReference type="Proteomes" id="UP000027037">
    <property type="component" value="Unassembled WGS sequence"/>
</dbReference>
<evidence type="ECO:0000256" key="1">
    <source>
        <dbReference type="SAM" id="SignalP"/>
    </source>
</evidence>
<evidence type="ECO:0000313" key="2">
    <source>
        <dbReference type="EMBL" id="KCZ52376.1"/>
    </source>
</evidence>
<comment type="caution">
    <text evidence="2">The sequence shown here is derived from an EMBL/GenBank/DDBJ whole genome shotgun (WGS) entry which is preliminary data.</text>
</comment>
<keyword evidence="1" id="KW-0732">Signal</keyword>
<dbReference type="Gene3D" id="2.180.10.10">
    <property type="entry name" value="RHS repeat-associated core"/>
    <property type="match status" value="1"/>
</dbReference>
<name>A0A062TWG1_9PROT</name>
<dbReference type="NCBIfam" id="TIGR01643">
    <property type="entry name" value="YD_repeat_2x"/>
    <property type="match status" value="1"/>
</dbReference>
<dbReference type="AlphaFoldDB" id="A0A062TWG1"/>
<dbReference type="InterPro" id="IPR031325">
    <property type="entry name" value="RHS_repeat"/>
</dbReference>
<protein>
    <recommendedName>
        <fullName evidence="4">RHS repeat protein</fullName>
    </recommendedName>
</protein>
<dbReference type="EMBL" id="AWFF01000066">
    <property type="protein sequence ID" value="KCZ52376.1"/>
    <property type="molecule type" value="Genomic_DNA"/>
</dbReference>
<dbReference type="eggNOG" id="COG3209">
    <property type="taxonomic scope" value="Bacteria"/>
</dbReference>
<feature type="chain" id="PRO_5001613877" description="RHS repeat protein" evidence="1">
    <location>
        <begin position="23"/>
        <end position="102"/>
    </location>
</feature>
<accession>A0A062TWG1</accession>
<sequence length="102" mass="11087">MNIRPLLLASIILLAGAHCAYADEACEIPAENTNQINYAYDVLGRLTQVCYDNGRVISYQYDSAGNRIEVSVVGGPPKNDTTGVLYITVPISNGFVFIPILH</sequence>
<dbReference type="InterPro" id="IPR006530">
    <property type="entry name" value="YD"/>
</dbReference>
<dbReference type="Pfam" id="PF05593">
    <property type="entry name" value="RHS_repeat"/>
    <property type="match status" value="1"/>
</dbReference>